<evidence type="ECO:0000256" key="14">
    <source>
        <dbReference type="SAM" id="MobiDB-lite"/>
    </source>
</evidence>
<keyword evidence="5" id="KW-0813">Transport</keyword>
<feature type="active site" description="Proton acceptor" evidence="13">
    <location>
        <position position="357"/>
    </location>
</feature>
<dbReference type="Pfam" id="PF00890">
    <property type="entry name" value="FAD_binding_2"/>
    <property type="match status" value="1"/>
</dbReference>
<evidence type="ECO:0000256" key="3">
    <source>
        <dbReference type="ARBA" id="ARBA00008040"/>
    </source>
</evidence>
<gene>
    <name evidence="17" type="ORF">SAMN05216207_1002296</name>
</gene>
<dbReference type="FunFam" id="3.90.700.10:FF:000006">
    <property type="entry name" value="Succinate dehydrogenase flavoprotein subunit"/>
    <property type="match status" value="1"/>
</dbReference>
<dbReference type="Gene3D" id="1.20.58.100">
    <property type="entry name" value="Fumarate reductase/succinate dehydrogenase flavoprotein-like, C-terminal domain"/>
    <property type="match status" value="1"/>
</dbReference>
<sequence>MTDANSHQNHSDTDSGTGLYSDYTTGEPVVDKAVPSGPIETRWERRRFGVKLVNPANKRSKKVIVVGSGLAGGAASATLGEAGYQVKTFCYQDSPRRAHSIAAQGGINAAKNYRNDGDSVYRLFYDTVKGGDFRARESNVHRLAEISRQIIDQCVAQGVPFARDYGGLLDTRSFGGVQVSRTFYARGQTGQQLLLGAYQALERQVQAGTVEMFTRHEMLELIVVEGRARGIVARDMVTGEIEVHTADAVVLCSGGYGNVFYLSTNAKGCNVTAGWRAHRKGALFANPCFTQIHPTCIPVSGDHQSKLTLMSESLRNDGRVWVPTKLGDDRGPNEIPHEERDYFLERKYPAFGNLVPRDIASRAAKEVCDEQRGVGPGGLGVYLDFDDAIQRLGRKAVEAKYGNLFEMYERITGENPYEVPMRIYPAVHYTMGGLWVDYDLQSTIPGLYVGGEANFSDHGANRLGASALMQGLADGYFVLPVTIGDYIAKHNLDDVPEDAPEVQEAVKSVTDRIDQLLSINGTRTVDSFHRELGQIMWDYCGMERSEEGLRKALDRIPELRREFWSNVKVPGTGAELNQSLEKAGRVADFLELGELMCLDALVRRESCGGHFRAESQTEDGEAQRDDENFSFTSAWEYTGRGQAPVLHQEELVFEYVHPTQRSYK</sequence>
<evidence type="ECO:0000256" key="5">
    <source>
        <dbReference type="ARBA" id="ARBA00022448"/>
    </source>
</evidence>
<dbReference type="Gene3D" id="3.50.50.60">
    <property type="entry name" value="FAD/NAD(P)-binding domain"/>
    <property type="match status" value="1"/>
</dbReference>
<dbReference type="GO" id="GO:0005886">
    <property type="term" value="C:plasma membrane"/>
    <property type="evidence" value="ECO:0007669"/>
    <property type="project" value="UniProtKB-SubCell"/>
</dbReference>
<feature type="region of interest" description="Disordered" evidence="14">
    <location>
        <begin position="1"/>
        <end position="35"/>
    </location>
</feature>
<dbReference type="GO" id="GO:0050660">
    <property type="term" value="F:flavin adenine dinucleotide binding"/>
    <property type="evidence" value="ECO:0007669"/>
    <property type="project" value="TreeGrafter"/>
</dbReference>
<evidence type="ECO:0000256" key="8">
    <source>
        <dbReference type="ARBA" id="ARBA00022827"/>
    </source>
</evidence>
<dbReference type="InterPro" id="IPR036188">
    <property type="entry name" value="FAD/NAD-bd_sf"/>
</dbReference>
<evidence type="ECO:0000256" key="1">
    <source>
        <dbReference type="ARBA" id="ARBA00001974"/>
    </source>
</evidence>
<dbReference type="Gene3D" id="3.90.700.10">
    <property type="entry name" value="Succinate dehydrogenase/fumarate reductase flavoprotein, catalytic domain"/>
    <property type="match status" value="1"/>
</dbReference>
<dbReference type="InterPro" id="IPR030664">
    <property type="entry name" value="SdhA/FrdA/AprA"/>
</dbReference>
<evidence type="ECO:0000256" key="10">
    <source>
        <dbReference type="ARBA" id="ARBA00023002"/>
    </source>
</evidence>
<keyword evidence="10" id="KW-0560">Oxidoreductase</keyword>
<dbReference type="FunFam" id="3.50.50.60:FF:000009">
    <property type="entry name" value="Succinate dehydrogenase flavoprotein subunit"/>
    <property type="match status" value="1"/>
</dbReference>
<evidence type="ECO:0000256" key="2">
    <source>
        <dbReference type="ARBA" id="ARBA00004413"/>
    </source>
</evidence>
<feature type="compositionally biased region" description="Polar residues" evidence="14">
    <location>
        <begin position="1"/>
        <end position="24"/>
    </location>
</feature>
<dbReference type="InterPro" id="IPR037099">
    <property type="entry name" value="Fum_R/Succ_DH_flav-like_C_sf"/>
</dbReference>
<accession>A0A1I4THK4</accession>
<dbReference type="GO" id="GO:0009055">
    <property type="term" value="F:electron transfer activity"/>
    <property type="evidence" value="ECO:0007669"/>
    <property type="project" value="TreeGrafter"/>
</dbReference>
<dbReference type="InterPro" id="IPR011280">
    <property type="entry name" value="Succ_DH/Fum_Rdt_flav_su"/>
</dbReference>
<evidence type="ECO:0000256" key="7">
    <source>
        <dbReference type="ARBA" id="ARBA00022630"/>
    </source>
</evidence>
<feature type="domain" description="FAD-dependent oxidoreductase 2 FAD-binding" evidence="15">
    <location>
        <begin position="63"/>
        <end position="468"/>
    </location>
</feature>
<reference evidence="17 18" key="1">
    <citation type="submission" date="2016-10" db="EMBL/GenBank/DDBJ databases">
        <authorList>
            <person name="de Groot N.N."/>
        </authorList>
    </citation>
    <scope>NUCLEOTIDE SEQUENCE [LARGE SCALE GENOMIC DNA]</scope>
    <source>
        <strain evidence="17 18">CGMCC 4.1877</strain>
    </source>
</reference>
<dbReference type="NCBIfam" id="NF005749">
    <property type="entry name" value="PRK07573.1"/>
    <property type="match status" value="1"/>
</dbReference>
<organism evidence="17 18">
    <name type="scientific">Pseudonocardia ammonioxydans</name>
    <dbReference type="NCBI Taxonomy" id="260086"/>
    <lineage>
        <taxon>Bacteria</taxon>
        <taxon>Bacillati</taxon>
        <taxon>Actinomycetota</taxon>
        <taxon>Actinomycetes</taxon>
        <taxon>Pseudonocardiales</taxon>
        <taxon>Pseudonocardiaceae</taxon>
        <taxon>Pseudonocardia</taxon>
    </lineage>
</organism>
<feature type="domain" description="Fumarate reductase/succinate dehydrogenase flavoprotein-like C-terminal" evidence="16">
    <location>
        <begin position="529"/>
        <end position="663"/>
    </location>
</feature>
<keyword evidence="11" id="KW-0472">Membrane</keyword>
<dbReference type="InterPro" id="IPR015939">
    <property type="entry name" value="Fum_Rdtase/Succ_DH_flav-like_C"/>
</dbReference>
<evidence type="ECO:0000259" key="16">
    <source>
        <dbReference type="Pfam" id="PF02910"/>
    </source>
</evidence>
<comment type="similarity">
    <text evidence="3">Belongs to the FAD-dependent oxidoreductase 2 family. FRD/SDH subfamily.</text>
</comment>
<evidence type="ECO:0000256" key="6">
    <source>
        <dbReference type="ARBA" id="ARBA00022475"/>
    </source>
</evidence>
<evidence type="ECO:0000256" key="11">
    <source>
        <dbReference type="ARBA" id="ARBA00023136"/>
    </source>
</evidence>
<dbReference type="NCBIfam" id="TIGR01811">
    <property type="entry name" value="sdhA_Bsu"/>
    <property type="match status" value="1"/>
</dbReference>
<dbReference type="InterPro" id="IPR027477">
    <property type="entry name" value="Succ_DH/fumarate_Rdtase_cat_sf"/>
</dbReference>
<dbReference type="RefSeq" id="WP_218162648.1">
    <property type="nucleotide sequence ID" value="NZ_FOUY01000002.1"/>
</dbReference>
<dbReference type="EC" id="1.3.5.1" evidence="4"/>
<evidence type="ECO:0000256" key="9">
    <source>
        <dbReference type="ARBA" id="ARBA00022982"/>
    </source>
</evidence>
<protein>
    <recommendedName>
        <fullName evidence="4">succinate dehydrogenase</fullName>
        <ecNumber evidence="4">1.3.5.1</ecNumber>
    </recommendedName>
</protein>
<keyword evidence="8" id="KW-0274">FAD</keyword>
<proteinExistence type="inferred from homology"/>
<dbReference type="SUPFAM" id="SSF56425">
    <property type="entry name" value="Succinate dehydrogenase/fumarate reductase flavoprotein, catalytic domain"/>
    <property type="match status" value="1"/>
</dbReference>
<evidence type="ECO:0000259" key="15">
    <source>
        <dbReference type="Pfam" id="PF00890"/>
    </source>
</evidence>
<comment type="catalytic activity">
    <reaction evidence="12">
        <text>a quinone + succinate = fumarate + a quinol</text>
        <dbReference type="Rhea" id="RHEA:40523"/>
        <dbReference type="ChEBI" id="CHEBI:24646"/>
        <dbReference type="ChEBI" id="CHEBI:29806"/>
        <dbReference type="ChEBI" id="CHEBI:30031"/>
        <dbReference type="ChEBI" id="CHEBI:132124"/>
        <dbReference type="EC" id="1.3.5.1"/>
    </reaction>
</comment>
<dbReference type="STRING" id="260086.SAMN05216207_1002296"/>
<dbReference type="Proteomes" id="UP000199614">
    <property type="component" value="Unassembled WGS sequence"/>
</dbReference>
<dbReference type="PANTHER" id="PTHR11632:SF53">
    <property type="entry name" value="SUCCINATE DEHYDROGENASE FLAVOPROTEIN SUBUNIT"/>
    <property type="match status" value="1"/>
</dbReference>
<keyword evidence="18" id="KW-1185">Reference proteome</keyword>
<dbReference type="InterPro" id="IPR003953">
    <property type="entry name" value="FAD-dep_OxRdtase_2_FAD-bd"/>
</dbReference>
<dbReference type="GO" id="GO:0008177">
    <property type="term" value="F:succinate dehydrogenase (quinone) activity"/>
    <property type="evidence" value="ECO:0007669"/>
    <property type="project" value="UniProtKB-EC"/>
</dbReference>
<name>A0A1I4THK4_PSUAM</name>
<evidence type="ECO:0000256" key="4">
    <source>
        <dbReference type="ARBA" id="ARBA00012792"/>
    </source>
</evidence>
<comment type="subcellular location">
    <subcellularLocation>
        <location evidence="2">Cell membrane</location>
        <topology evidence="2">Peripheral membrane protein</topology>
        <orientation evidence="2">Cytoplasmic side</orientation>
    </subcellularLocation>
</comment>
<dbReference type="EMBL" id="FOUY01000002">
    <property type="protein sequence ID" value="SFM76159.1"/>
    <property type="molecule type" value="Genomic_DNA"/>
</dbReference>
<evidence type="ECO:0000313" key="18">
    <source>
        <dbReference type="Proteomes" id="UP000199614"/>
    </source>
</evidence>
<dbReference type="PANTHER" id="PTHR11632">
    <property type="entry name" value="SUCCINATE DEHYDROGENASE 2 FLAVOPROTEIN SUBUNIT"/>
    <property type="match status" value="1"/>
</dbReference>
<comment type="cofactor">
    <cofactor evidence="1">
        <name>FAD</name>
        <dbReference type="ChEBI" id="CHEBI:57692"/>
    </cofactor>
</comment>
<dbReference type="AlphaFoldDB" id="A0A1I4THK4"/>
<dbReference type="SUPFAM" id="SSF46977">
    <property type="entry name" value="Succinate dehydrogenase/fumarate reductase flavoprotein C-terminal domain"/>
    <property type="match status" value="1"/>
</dbReference>
<evidence type="ECO:0000256" key="13">
    <source>
        <dbReference type="PIRSR" id="PIRSR630664-50"/>
    </source>
</evidence>
<evidence type="ECO:0000256" key="12">
    <source>
        <dbReference type="ARBA" id="ARBA00049220"/>
    </source>
</evidence>
<evidence type="ECO:0000313" key="17">
    <source>
        <dbReference type="EMBL" id="SFM76159.1"/>
    </source>
</evidence>
<keyword evidence="9" id="KW-0249">Electron transport</keyword>
<dbReference type="FunFam" id="1.20.58.100:FF:000003">
    <property type="entry name" value="Succinate dehydrogenase flavoprotein subunit"/>
    <property type="match status" value="1"/>
</dbReference>
<dbReference type="SUPFAM" id="SSF51905">
    <property type="entry name" value="FAD/NAD(P)-binding domain"/>
    <property type="match status" value="1"/>
</dbReference>
<keyword evidence="7" id="KW-0285">Flavoprotein</keyword>
<dbReference type="GO" id="GO:0009061">
    <property type="term" value="P:anaerobic respiration"/>
    <property type="evidence" value="ECO:0007669"/>
    <property type="project" value="TreeGrafter"/>
</dbReference>
<dbReference type="Pfam" id="PF02910">
    <property type="entry name" value="Succ_DH_flav_C"/>
    <property type="match status" value="1"/>
</dbReference>
<keyword evidence="6" id="KW-1003">Cell membrane</keyword>
<dbReference type="GO" id="GO:0033765">
    <property type="term" value="F:steroid dehydrogenase activity, acting on the CH-CH group of donors"/>
    <property type="evidence" value="ECO:0007669"/>
    <property type="project" value="UniProtKB-ARBA"/>
</dbReference>